<protein>
    <submittedName>
        <fullName evidence="3">Phage major capsid protein</fullName>
    </submittedName>
</protein>
<name>A0AA91BQX8_9RHOB</name>
<sequence>MPKTKLVEGELHNPAFEKQGNSYLQKRAYEIAVDDAEKTLEEAPEVVKQLPAIVGRIEALEDRPVNVNVKAEIKPPPEPKQEQKKLRPMELVVASVGAEFLRVAANKDYNASLLELLPGNENRASRQAVKGMLEKSATGPATTTAAGWAAELVESDVLDLFVDMAANSVIGALAPRARVQEFGRNRSITIPVKSPTRDIHAGFVGEGNTIAVKSGSFGSSTLYTYKAAVISTFTNELAETSRPNIQTVIRESVIEDTSDFLDRYFLDPAKTLVAAIEPGSPFNGAPNQASAGNSLDNVLTDLKFLIGSMLTAKARTPVLIVNPVRLLGLQMLKDGGNNFVFREDIAAGQLWGVPFVASVNCPEDIVYVIDADTLVLSGDMPITDTSASAVLVMANDDGVAPTMAETDGITEAGSIHVSDAAGTVPPSEVRSVFQMNATALRYVLPINWGNIVQRAAYITAVGW</sequence>
<evidence type="ECO:0000313" key="3">
    <source>
        <dbReference type="EMBL" id="NOE18027.1"/>
    </source>
</evidence>
<proteinExistence type="predicted"/>
<dbReference type="RefSeq" id="WP_171329386.1">
    <property type="nucleotide sequence ID" value="NZ_WVRA01000002.1"/>
</dbReference>
<gene>
    <name evidence="3" type="ORF">GS634_07800</name>
</gene>
<dbReference type="Gene3D" id="3.30.2400.10">
    <property type="entry name" value="Major capsid protein gp5"/>
    <property type="match status" value="1"/>
</dbReference>
<comment type="caution">
    <text evidence="3">The sequence shown here is derived from an EMBL/GenBank/DDBJ whole genome shotgun (WGS) entry which is preliminary data.</text>
</comment>
<evidence type="ECO:0000313" key="4">
    <source>
        <dbReference type="Proteomes" id="UP000597886"/>
    </source>
</evidence>
<dbReference type="Pfam" id="PF05065">
    <property type="entry name" value="Phage_capsid"/>
    <property type="match status" value="1"/>
</dbReference>
<dbReference type="InterPro" id="IPR024455">
    <property type="entry name" value="Phage_capsid"/>
</dbReference>
<dbReference type="NCBIfam" id="TIGR01554">
    <property type="entry name" value="major_cap_HK97"/>
    <property type="match status" value="1"/>
</dbReference>
<dbReference type="InterPro" id="IPR054612">
    <property type="entry name" value="Phage_capsid-like_C"/>
</dbReference>
<dbReference type="AlphaFoldDB" id="A0AA91BQX8"/>
<dbReference type="EMBL" id="WVRA01000002">
    <property type="protein sequence ID" value="NOE18027.1"/>
    <property type="molecule type" value="Genomic_DNA"/>
</dbReference>
<evidence type="ECO:0000256" key="1">
    <source>
        <dbReference type="ARBA" id="ARBA00004328"/>
    </source>
</evidence>
<organism evidence="3 4">
    <name type="scientific">Ruegeria atlantica</name>
    <dbReference type="NCBI Taxonomy" id="81569"/>
    <lineage>
        <taxon>Bacteria</taxon>
        <taxon>Pseudomonadati</taxon>
        <taxon>Pseudomonadota</taxon>
        <taxon>Alphaproteobacteria</taxon>
        <taxon>Rhodobacterales</taxon>
        <taxon>Roseobacteraceae</taxon>
        <taxon>Ruegeria</taxon>
    </lineage>
</organism>
<evidence type="ECO:0000259" key="2">
    <source>
        <dbReference type="Pfam" id="PF05065"/>
    </source>
</evidence>
<reference evidence="3" key="1">
    <citation type="submission" date="2019-12" db="EMBL/GenBank/DDBJ databases">
        <title>Ruegeria JWLKs population differentiation of coral mucus and skeleton niches.</title>
        <authorList>
            <person name="Luo D."/>
        </authorList>
    </citation>
    <scope>NUCLEOTIDE SEQUENCE</scope>
    <source>
        <strain evidence="3">HKCCD6181</strain>
    </source>
</reference>
<dbReference type="Gene3D" id="3.30.2320.10">
    <property type="entry name" value="hypothetical protein PF0899 domain"/>
    <property type="match status" value="1"/>
</dbReference>
<feature type="domain" description="Phage capsid-like C-terminal" evidence="2">
    <location>
        <begin position="172"/>
        <end position="371"/>
    </location>
</feature>
<accession>A0AA91BQX8</accession>
<comment type="subcellular location">
    <subcellularLocation>
        <location evidence="1">Virion</location>
    </subcellularLocation>
</comment>
<dbReference type="SUPFAM" id="SSF56563">
    <property type="entry name" value="Major capsid protein gp5"/>
    <property type="match status" value="1"/>
</dbReference>
<dbReference type="Proteomes" id="UP000597886">
    <property type="component" value="Unassembled WGS sequence"/>
</dbReference>